<dbReference type="OrthoDB" id="2941120at2"/>
<evidence type="ECO:0000313" key="1">
    <source>
        <dbReference type="EMBL" id="PEW04512.1"/>
    </source>
</evidence>
<organism evidence="1 2">
    <name type="scientific">Bacillus cereus</name>
    <dbReference type="NCBI Taxonomy" id="1396"/>
    <lineage>
        <taxon>Bacteria</taxon>
        <taxon>Bacillati</taxon>
        <taxon>Bacillota</taxon>
        <taxon>Bacilli</taxon>
        <taxon>Bacillales</taxon>
        <taxon>Bacillaceae</taxon>
        <taxon>Bacillus</taxon>
        <taxon>Bacillus cereus group</taxon>
    </lineage>
</organism>
<dbReference type="Proteomes" id="UP000220635">
    <property type="component" value="Unassembled WGS sequence"/>
</dbReference>
<dbReference type="AlphaFoldDB" id="A0A2A8Q011"/>
<protein>
    <submittedName>
        <fullName evidence="1">Uncharacterized protein</fullName>
    </submittedName>
</protein>
<dbReference type="EMBL" id="NTWE01000013">
    <property type="protein sequence ID" value="PEW04512.1"/>
    <property type="molecule type" value="Genomic_DNA"/>
</dbReference>
<proteinExistence type="predicted"/>
<sequence length="101" mass="11252">MNLTSIVKQDVMLELRQGNTEVLKGLPPVLAMRYGLALQHEAGNYIEKLPVNDIELTKAMINKLQDSGVKERLIKEIEAEEKAHADKVAIAKQITQEVTGE</sequence>
<gene>
    <name evidence="1" type="ORF">CN425_05105</name>
</gene>
<evidence type="ECO:0000313" key="2">
    <source>
        <dbReference type="Proteomes" id="UP000220635"/>
    </source>
</evidence>
<comment type="caution">
    <text evidence="1">The sequence shown here is derived from an EMBL/GenBank/DDBJ whole genome shotgun (WGS) entry which is preliminary data.</text>
</comment>
<dbReference type="RefSeq" id="WP_098380453.1">
    <property type="nucleotide sequence ID" value="NZ_NTWE01000013.1"/>
</dbReference>
<reference evidence="1 2" key="1">
    <citation type="submission" date="2017-09" db="EMBL/GenBank/DDBJ databases">
        <title>Large-scale bioinformatics analysis of Bacillus genomes uncovers conserved roles of natural products in bacterial physiology.</title>
        <authorList>
            <consortium name="Agbiome Team Llc"/>
            <person name="Bleich R.M."/>
            <person name="Grubbs K.J."/>
            <person name="Santa Maria K.C."/>
            <person name="Allen S.E."/>
            <person name="Farag S."/>
            <person name="Shank E.A."/>
            <person name="Bowers A."/>
        </authorList>
    </citation>
    <scope>NUCLEOTIDE SEQUENCE [LARGE SCALE GENOMIC DNA]</scope>
    <source>
        <strain evidence="1 2">AFS010695</strain>
    </source>
</reference>
<name>A0A2A8Q011_BACCE</name>
<accession>A0A2A8Q011</accession>